<evidence type="ECO:0000313" key="1">
    <source>
        <dbReference type="EMBL" id="KAA6395709.1"/>
    </source>
</evidence>
<name>A0A5J4WND9_9EUKA</name>
<dbReference type="Proteomes" id="UP000324800">
    <property type="component" value="Unassembled WGS sequence"/>
</dbReference>
<proteinExistence type="predicted"/>
<accession>A0A5J4WND9</accession>
<reference evidence="1 2" key="1">
    <citation type="submission" date="2019-03" db="EMBL/GenBank/DDBJ databases">
        <title>Single cell metagenomics reveals metabolic interactions within the superorganism composed of flagellate Streblomastix strix and complex community of Bacteroidetes bacteria on its surface.</title>
        <authorList>
            <person name="Treitli S.C."/>
            <person name="Kolisko M."/>
            <person name="Husnik F."/>
            <person name="Keeling P."/>
            <person name="Hampl V."/>
        </authorList>
    </citation>
    <scope>NUCLEOTIDE SEQUENCE [LARGE SCALE GENOMIC DNA]</scope>
    <source>
        <strain evidence="1">ST1C</strain>
    </source>
</reference>
<comment type="caution">
    <text evidence="1">The sequence shown here is derived from an EMBL/GenBank/DDBJ whole genome shotgun (WGS) entry which is preliminary data.</text>
</comment>
<evidence type="ECO:0000313" key="2">
    <source>
        <dbReference type="Proteomes" id="UP000324800"/>
    </source>
</evidence>
<gene>
    <name evidence="1" type="ORF">EZS28_008767</name>
</gene>
<organism evidence="1 2">
    <name type="scientific">Streblomastix strix</name>
    <dbReference type="NCBI Taxonomy" id="222440"/>
    <lineage>
        <taxon>Eukaryota</taxon>
        <taxon>Metamonada</taxon>
        <taxon>Preaxostyla</taxon>
        <taxon>Oxymonadida</taxon>
        <taxon>Streblomastigidae</taxon>
        <taxon>Streblomastix</taxon>
    </lineage>
</organism>
<sequence length="222" mass="22816">MKEAKSSGGSIVETYQVSNTPVGDLFTAYAFERLGAITVNHSAVGAGGTDTITYGLKLDSTGALRQADNVTGATDGLAIKLDSTGALRQNGGTGTTDGLSIKLDTTGGALVQTSGSANENGLALKLDETNVLTQTPASGLTVNLSSGLTVTSNKIAPVLGNGLALLDTAGTTGATTHINVKLSEINNNALTIESDGVYARGMFKRLLKLVRFKFAIYILNFN</sequence>
<dbReference type="AlphaFoldDB" id="A0A5J4WND9"/>
<protein>
    <submittedName>
        <fullName evidence="1">Uncharacterized protein</fullName>
    </submittedName>
</protein>
<dbReference type="EMBL" id="SNRW01001610">
    <property type="protein sequence ID" value="KAA6395709.1"/>
    <property type="molecule type" value="Genomic_DNA"/>
</dbReference>